<feature type="transmembrane region" description="Helical" evidence="1">
    <location>
        <begin position="148"/>
        <end position="170"/>
    </location>
</feature>
<feature type="transmembrane region" description="Helical" evidence="1">
    <location>
        <begin position="177"/>
        <end position="197"/>
    </location>
</feature>
<feature type="transmembrane region" description="Helical" evidence="1">
    <location>
        <begin position="472"/>
        <end position="493"/>
    </location>
</feature>
<dbReference type="Pfam" id="PF01433">
    <property type="entry name" value="Peptidase_M1"/>
    <property type="match status" value="1"/>
</dbReference>
<dbReference type="EMBL" id="BMYV01000002">
    <property type="protein sequence ID" value="GGX69247.1"/>
    <property type="molecule type" value="Genomic_DNA"/>
</dbReference>
<dbReference type="Gene3D" id="1.10.390.10">
    <property type="entry name" value="Neutral Protease Domain 2"/>
    <property type="match status" value="1"/>
</dbReference>
<feature type="transmembrane region" description="Helical" evidence="1">
    <location>
        <begin position="438"/>
        <end position="460"/>
    </location>
</feature>
<dbReference type="AlphaFoldDB" id="A0A918KMT5"/>
<organism evidence="3 4">
    <name type="scientific">Litorimonas cladophorae</name>
    <dbReference type="NCBI Taxonomy" id="1220491"/>
    <lineage>
        <taxon>Bacteria</taxon>
        <taxon>Pseudomonadati</taxon>
        <taxon>Pseudomonadota</taxon>
        <taxon>Alphaproteobacteria</taxon>
        <taxon>Maricaulales</taxon>
        <taxon>Robiginitomaculaceae</taxon>
    </lineage>
</organism>
<feature type="transmembrane region" description="Helical" evidence="1">
    <location>
        <begin position="245"/>
        <end position="262"/>
    </location>
</feature>
<keyword evidence="1" id="KW-0812">Transmembrane</keyword>
<feature type="transmembrane region" description="Helical" evidence="1">
    <location>
        <begin position="17"/>
        <end position="36"/>
    </location>
</feature>
<keyword evidence="4" id="KW-1185">Reference proteome</keyword>
<sequence>MFKQLLKFETGYQSKQIAFWVVMVVMVIYGALSTLLPDVIGSGLSGSRLKANGAQMIAAGVSGAFLPIIFFGGIFTVTGVLRDKTSNMLEIIHATPVTTRDMTLSRMSGIFMVIVASTFVFLLAQFLAQFSPSLDAETLGPVRPLYYLQPFLIFTVVNALFVTAFFTLIAGFTQNRVLVLVSAIGLFFYSIMVGLTAEVDAPKWVQAVTDPFGSMAYSLDTNFWSPDERNTKILPLTGYVGLNRLVWGIISIGTLALVFGKFKRGLLTGKTKLNRDKEMVATGAPYTGVAQASGIIADVSAFWTRLKFEYLTTVRSVPFIILASLATALFAVIIIISVFFSPQKLIPTSMIMSRVGFTAFAIPMVLIAAFFAGEITFRDQSAKFNELLDSTRVSNWPLLAAKWAALTAVLFTLCAIGMAISMAIQLVTDSPPIDFGVYFGYTFLNVFPNYFFLGALAMIVQIFAPNRIVGMLAAGGILAATFFIGLLPFYHPLMGFGGTSPGPVSEISPYNNWIAFRWFNAYWGMFVLAFAVLGIWLSRRGLQTGLLTRIENLRDNLSPVSGGIFALAIAGFIGTGAYIYQAYDKVDWNNQKAREARQVEGEKLFATEMKLPRPHTRAVNVDAQIFPSRQEAVISGTMQLQNSSGTPITELYVQPSTSHTEDMRILTIEGATEVTTGENMDGDSIETINDYDVRLFKFSPPLAEGQTVQLNFEVFLHGPRLSDRSAISKNGTFMNNYAGFRGSPRVVPIFGPPDLSIQSTNKRRKLGLEELEKFPEPTAEGSDLSLFGTITGPADMIDFEGRICTEAPQIPIAPGNLISEETKDGRTCRTYQTTQPISNFFSMLSGEYAVTSDSWTAPDGRVIPINVYHAAHHDYSVQDMVKATQFSLNHYTEHFSPYQYDYVRIMEVPFIGFAQAFAGTIPYAEAGFIMNSGDPDDIKTLDNASWTTMHEMGHQWFAHQIVPGFSRGFNVLSEGLTSYAAMDAYEEMYGWDKAHYALENGTIAQMQALAFLDREKEVPLSKARNQQYLVYNKADWVLWSLKNYIGPQNMRDAMKGFLDDYGLKGPPYPTTKTLTNVLREAAGPEYDQLITDQWDRMVWWKFSFGEAGPTLTENADGTWKVTIPVALDKEIKTEDMETAESWADMDGEVLNEPLEIGIYLQEPKKLWSQWTALETVRVTQSEQVFSFDVAEKPTHIALDPRRLMLERNVDDNVKTIGETTAFKP</sequence>
<dbReference type="GO" id="GO:0008237">
    <property type="term" value="F:metallopeptidase activity"/>
    <property type="evidence" value="ECO:0007669"/>
    <property type="project" value="InterPro"/>
</dbReference>
<feature type="transmembrane region" description="Helical" evidence="1">
    <location>
        <begin position="317"/>
        <end position="340"/>
    </location>
</feature>
<evidence type="ECO:0000313" key="3">
    <source>
        <dbReference type="EMBL" id="GGX69247.1"/>
    </source>
</evidence>
<feature type="transmembrane region" description="Helical" evidence="1">
    <location>
        <begin position="109"/>
        <end position="128"/>
    </location>
</feature>
<evidence type="ECO:0000313" key="4">
    <source>
        <dbReference type="Proteomes" id="UP000600865"/>
    </source>
</evidence>
<name>A0A918KMT5_9PROT</name>
<gene>
    <name evidence="3" type="ORF">GCM10011309_19000</name>
</gene>
<comment type="caution">
    <text evidence="3">The sequence shown here is derived from an EMBL/GenBank/DDBJ whole genome shotgun (WGS) entry which is preliminary data.</text>
</comment>
<feature type="transmembrane region" description="Helical" evidence="1">
    <location>
        <begin position="557"/>
        <end position="580"/>
    </location>
</feature>
<feature type="transmembrane region" description="Helical" evidence="1">
    <location>
        <begin position="56"/>
        <end position="81"/>
    </location>
</feature>
<dbReference type="InterPro" id="IPR027268">
    <property type="entry name" value="Peptidase_M4/M1_CTD_sf"/>
</dbReference>
<evidence type="ECO:0000256" key="1">
    <source>
        <dbReference type="SAM" id="Phobius"/>
    </source>
</evidence>
<feature type="transmembrane region" description="Helical" evidence="1">
    <location>
        <begin position="513"/>
        <end position="537"/>
    </location>
</feature>
<accession>A0A918KMT5</accession>
<dbReference type="GO" id="GO:0008270">
    <property type="term" value="F:zinc ion binding"/>
    <property type="evidence" value="ECO:0007669"/>
    <property type="project" value="InterPro"/>
</dbReference>
<dbReference type="SUPFAM" id="SSF55486">
    <property type="entry name" value="Metalloproteases ('zincins'), catalytic domain"/>
    <property type="match status" value="1"/>
</dbReference>
<keyword evidence="1" id="KW-1133">Transmembrane helix</keyword>
<protein>
    <recommendedName>
        <fullName evidence="2">Peptidase M1 membrane alanine aminopeptidase domain-containing protein</fullName>
    </recommendedName>
</protein>
<feature type="transmembrane region" description="Helical" evidence="1">
    <location>
        <begin position="398"/>
        <end position="426"/>
    </location>
</feature>
<dbReference type="RefSeq" id="WP_189584853.1">
    <property type="nucleotide sequence ID" value="NZ_BMYV01000002.1"/>
</dbReference>
<dbReference type="Proteomes" id="UP000600865">
    <property type="component" value="Unassembled WGS sequence"/>
</dbReference>
<reference evidence="3 4" key="1">
    <citation type="journal article" date="2014" name="Int. J. Syst. Evol. Microbiol.">
        <title>Complete genome sequence of Corynebacterium casei LMG S-19264T (=DSM 44701T), isolated from a smear-ripened cheese.</title>
        <authorList>
            <consortium name="US DOE Joint Genome Institute (JGI-PGF)"/>
            <person name="Walter F."/>
            <person name="Albersmeier A."/>
            <person name="Kalinowski J."/>
            <person name="Ruckert C."/>
        </authorList>
    </citation>
    <scope>NUCLEOTIDE SEQUENCE [LARGE SCALE GENOMIC DNA]</scope>
    <source>
        <strain evidence="3 4">KCTC 23968</strain>
    </source>
</reference>
<evidence type="ECO:0000259" key="2">
    <source>
        <dbReference type="Pfam" id="PF01433"/>
    </source>
</evidence>
<dbReference type="InterPro" id="IPR014782">
    <property type="entry name" value="Peptidase_M1_dom"/>
</dbReference>
<feature type="domain" description="Peptidase M1 membrane alanine aminopeptidase" evidence="2">
    <location>
        <begin position="887"/>
        <end position="1089"/>
    </location>
</feature>
<proteinExistence type="predicted"/>
<keyword evidence="1" id="KW-0472">Membrane</keyword>
<feature type="transmembrane region" description="Helical" evidence="1">
    <location>
        <begin position="355"/>
        <end position="377"/>
    </location>
</feature>